<keyword evidence="2" id="KW-1185">Reference proteome</keyword>
<comment type="caution">
    <text evidence="1">The sequence shown here is derived from an EMBL/GenBank/DDBJ whole genome shotgun (WGS) entry which is preliminary data.</text>
</comment>
<dbReference type="PATRIC" id="fig|1365250.3.peg.4169"/>
<dbReference type="Gene3D" id="3.10.580.10">
    <property type="entry name" value="CBS-domain"/>
    <property type="match status" value="1"/>
</dbReference>
<dbReference type="AlphaFoldDB" id="A0A161ZU02"/>
<evidence type="ECO:0008006" key="3">
    <source>
        <dbReference type="Google" id="ProtNLM"/>
    </source>
</evidence>
<gene>
    <name evidence="1" type="ORF">N475_21840</name>
</gene>
<reference evidence="1 2" key="1">
    <citation type="submission" date="2013-07" db="EMBL/GenBank/DDBJ databases">
        <title>Comparative Genomic and Metabolomic Analysis of Twelve Strains of Pseudoalteromonas luteoviolacea.</title>
        <authorList>
            <person name="Vynne N.G."/>
            <person name="Mansson M."/>
            <person name="Gram L."/>
        </authorList>
    </citation>
    <scope>NUCLEOTIDE SEQUENCE [LARGE SCALE GENOMIC DNA]</scope>
    <source>
        <strain evidence="1 2">DSM 6061</strain>
    </source>
</reference>
<organism evidence="1 2">
    <name type="scientific">Pseudoalteromonas luteoviolacea DSM 6061</name>
    <dbReference type="NCBI Taxonomy" id="1365250"/>
    <lineage>
        <taxon>Bacteria</taxon>
        <taxon>Pseudomonadati</taxon>
        <taxon>Pseudomonadota</taxon>
        <taxon>Gammaproteobacteria</taxon>
        <taxon>Alteromonadales</taxon>
        <taxon>Pseudoalteromonadaceae</taxon>
        <taxon>Pseudoalteromonas</taxon>
    </lineage>
</organism>
<dbReference type="Proteomes" id="UP000076643">
    <property type="component" value="Unassembled WGS sequence"/>
</dbReference>
<dbReference type="EMBL" id="AUYB01000130">
    <property type="protein sequence ID" value="KZN32572.1"/>
    <property type="molecule type" value="Genomic_DNA"/>
</dbReference>
<dbReference type="SUPFAM" id="SSF54631">
    <property type="entry name" value="CBS-domain pair"/>
    <property type="match status" value="1"/>
</dbReference>
<accession>A0A161ZU02</accession>
<name>A0A161ZU02_9GAMM</name>
<protein>
    <recommendedName>
        <fullName evidence="3">CBS domain-containing protein</fullName>
    </recommendedName>
</protein>
<proteinExistence type="predicted"/>
<evidence type="ECO:0000313" key="1">
    <source>
        <dbReference type="EMBL" id="KZN32572.1"/>
    </source>
</evidence>
<dbReference type="InterPro" id="IPR046342">
    <property type="entry name" value="CBS_dom_sf"/>
</dbReference>
<sequence>MSYYRALETNTVNTNAVAKTNSNLIGTIATGEIQEQLPAEQFLHPLPTTEVDQYATIDEVLLVLDKTRQATALVIDINGQQLGFISMAQLGSRFILAKAQALGCTRNELTVSDVMVPLSALRQVSTTQVLNARVGDIMATMEEDGLAYLLVVSLQDEHAVGYYDFIDMVKSSSRTMTALKPSSNFNDVVEHVLHHREM</sequence>
<evidence type="ECO:0000313" key="2">
    <source>
        <dbReference type="Proteomes" id="UP000076643"/>
    </source>
</evidence>
<dbReference type="RefSeq" id="WP_063365836.1">
    <property type="nucleotide sequence ID" value="NZ_AQHB01000030.1"/>
</dbReference>